<dbReference type="InterPro" id="IPR003604">
    <property type="entry name" value="Matrin/U1-like-C_Znf_C2H2"/>
</dbReference>
<protein>
    <recommendedName>
        <fullName evidence="2">C2H2-type domain-containing protein</fullName>
    </recommendedName>
</protein>
<dbReference type="PANTHER" id="PTHR46786">
    <property type="entry name" value="ZINC FINGER MATRIN-TYPE PROTEIN 3"/>
    <property type="match status" value="1"/>
</dbReference>
<evidence type="ECO:0000259" key="2">
    <source>
        <dbReference type="PROSITE" id="PS00028"/>
    </source>
</evidence>
<organism evidence="3 4">
    <name type="scientific">Owenia fusiformis</name>
    <name type="common">Polychaete worm</name>
    <dbReference type="NCBI Taxonomy" id="6347"/>
    <lineage>
        <taxon>Eukaryota</taxon>
        <taxon>Metazoa</taxon>
        <taxon>Spiralia</taxon>
        <taxon>Lophotrochozoa</taxon>
        <taxon>Annelida</taxon>
        <taxon>Polychaeta</taxon>
        <taxon>Sedentaria</taxon>
        <taxon>Canalipalpata</taxon>
        <taxon>Sabellida</taxon>
        <taxon>Oweniida</taxon>
        <taxon>Oweniidae</taxon>
        <taxon>Owenia</taxon>
    </lineage>
</organism>
<dbReference type="Proteomes" id="UP000749559">
    <property type="component" value="Unassembled WGS sequence"/>
</dbReference>
<dbReference type="PROSITE" id="PS00028">
    <property type="entry name" value="ZINC_FINGER_C2H2_1"/>
    <property type="match status" value="1"/>
</dbReference>
<evidence type="ECO:0000256" key="1">
    <source>
        <dbReference type="SAM" id="MobiDB-lite"/>
    </source>
</evidence>
<accession>A0A8S4QDJ2</accession>
<dbReference type="PANTHER" id="PTHR46786:SF1">
    <property type="entry name" value="ZINC FINGER MATRIN-TYPE PROTEIN 3"/>
    <property type="match status" value="1"/>
</dbReference>
<proteinExistence type="predicted"/>
<dbReference type="InterPro" id="IPR036236">
    <property type="entry name" value="Znf_C2H2_sf"/>
</dbReference>
<dbReference type="Pfam" id="PF12874">
    <property type="entry name" value="zf-met"/>
    <property type="match status" value="2"/>
</dbReference>
<dbReference type="SMART" id="SM00355">
    <property type="entry name" value="ZnF_C2H2"/>
    <property type="match status" value="2"/>
</dbReference>
<gene>
    <name evidence="3" type="ORF">OFUS_LOCUS25911</name>
</gene>
<dbReference type="InterPro" id="IPR013087">
    <property type="entry name" value="Znf_C2H2_type"/>
</dbReference>
<dbReference type="AlphaFoldDB" id="A0A8S4QDJ2"/>
<evidence type="ECO:0000313" key="4">
    <source>
        <dbReference type="Proteomes" id="UP000749559"/>
    </source>
</evidence>
<sequence length="174" mass="19023">PVPISPQKPTDGAKVTDPVAKAIYQNMLGTLPMTKKKDIPCEVCSMMFDSEIKARQHFDGQKHAKKVMQKEKLRYLPGYQQNKDGTTPSPVLSQPISGGALSCTFCNVQLNSIQQLEQHRLGKTHLKKVANASGKTAPNFVSGGVQDPTKSQMGIKQEPPRSTTPIPNEEVDDP</sequence>
<feature type="region of interest" description="Disordered" evidence="1">
    <location>
        <begin position="133"/>
        <end position="174"/>
    </location>
</feature>
<keyword evidence="4" id="KW-1185">Reference proteome</keyword>
<comment type="caution">
    <text evidence="3">The sequence shown here is derived from an EMBL/GenBank/DDBJ whole genome shotgun (WGS) entry which is preliminary data.</text>
</comment>
<dbReference type="SUPFAM" id="SSF57667">
    <property type="entry name" value="beta-beta-alpha zinc fingers"/>
    <property type="match status" value="2"/>
</dbReference>
<reference evidence="3" key="1">
    <citation type="submission" date="2022-03" db="EMBL/GenBank/DDBJ databases">
        <authorList>
            <person name="Martin C."/>
        </authorList>
    </citation>
    <scope>NUCLEOTIDE SEQUENCE</scope>
</reference>
<feature type="compositionally biased region" description="Polar residues" evidence="1">
    <location>
        <begin position="148"/>
        <end position="166"/>
    </location>
</feature>
<dbReference type="SMART" id="SM00451">
    <property type="entry name" value="ZnF_U1"/>
    <property type="match status" value="2"/>
</dbReference>
<dbReference type="EMBL" id="CAIIXF020000012">
    <property type="protein sequence ID" value="CAH1802202.1"/>
    <property type="molecule type" value="Genomic_DNA"/>
</dbReference>
<dbReference type="InterPro" id="IPR052644">
    <property type="entry name" value="ZMAT3"/>
</dbReference>
<dbReference type="GO" id="GO:0003676">
    <property type="term" value="F:nucleic acid binding"/>
    <property type="evidence" value="ECO:0007669"/>
    <property type="project" value="InterPro"/>
</dbReference>
<feature type="domain" description="C2H2-type" evidence="2">
    <location>
        <begin position="103"/>
        <end position="125"/>
    </location>
</feature>
<dbReference type="GO" id="GO:0008270">
    <property type="term" value="F:zinc ion binding"/>
    <property type="evidence" value="ECO:0007669"/>
    <property type="project" value="InterPro"/>
</dbReference>
<name>A0A8S4QDJ2_OWEFU</name>
<evidence type="ECO:0000313" key="3">
    <source>
        <dbReference type="EMBL" id="CAH1802202.1"/>
    </source>
</evidence>
<feature type="non-terminal residue" evidence="3">
    <location>
        <position position="174"/>
    </location>
</feature>
<dbReference type="OrthoDB" id="6090838at2759"/>
<dbReference type="Gene3D" id="3.30.160.60">
    <property type="entry name" value="Classic Zinc Finger"/>
    <property type="match status" value="2"/>
</dbReference>